<dbReference type="EMBL" id="UGXS01000004">
    <property type="protein sequence ID" value="SUH18640.1"/>
    <property type="molecule type" value="Genomic_DNA"/>
</dbReference>
<evidence type="ECO:0000313" key="2">
    <source>
        <dbReference type="EMBL" id="SUH18640.1"/>
    </source>
</evidence>
<dbReference type="PANTHER" id="PTHR43346:SF1">
    <property type="entry name" value="QUERCETIN 2,3-DIOXYGENASE-RELATED"/>
    <property type="match status" value="1"/>
</dbReference>
<organism evidence="2 3">
    <name type="scientific">Salmonella enterica I</name>
    <dbReference type="NCBI Taxonomy" id="59201"/>
    <lineage>
        <taxon>Bacteria</taxon>
        <taxon>Pseudomonadati</taxon>
        <taxon>Pseudomonadota</taxon>
        <taxon>Gammaproteobacteria</taxon>
        <taxon>Enterobacterales</taxon>
        <taxon>Enterobacteriaceae</taxon>
        <taxon>Salmonella</taxon>
    </lineage>
</organism>
<proteinExistence type="predicted"/>
<feature type="domain" description="Cupin type-2" evidence="1">
    <location>
        <begin position="31"/>
        <end position="97"/>
    </location>
</feature>
<sequence length="148" mass="16743">MQKTNEKNHEYRFGDNGPKYLIRGPGCDMGVVILQPGQSFPNHRHNTACEIFYTLSGEVCLYLEGTPHILQTGDVLQCEPGEAHYLINNGDKPWKGVFIKSPHLENDSHPQIHRPGNARAIARFCRIAPREPCPASKRYSLMQYQAVI</sequence>
<dbReference type="InterPro" id="IPR011051">
    <property type="entry name" value="RmlC_Cupin_sf"/>
</dbReference>
<dbReference type="Proteomes" id="UP000255509">
    <property type="component" value="Unassembled WGS sequence"/>
</dbReference>
<dbReference type="InterPro" id="IPR052538">
    <property type="entry name" value="Flavonoid_dioxygenase-like"/>
</dbReference>
<dbReference type="Gene3D" id="2.60.120.10">
    <property type="entry name" value="Jelly Rolls"/>
    <property type="match status" value="1"/>
</dbReference>
<dbReference type="InterPro" id="IPR013096">
    <property type="entry name" value="Cupin_2"/>
</dbReference>
<gene>
    <name evidence="2" type="ORF">NCTC8258_06490</name>
</gene>
<protein>
    <submittedName>
        <fullName evidence="2">Polyketide synthase</fullName>
    </submittedName>
</protein>
<name>A0A379WH91_SALET</name>
<dbReference type="PANTHER" id="PTHR43346">
    <property type="entry name" value="LIGAND BINDING DOMAIN PROTEIN, PUTATIVE (AFU_ORTHOLOGUE AFUA_6G14370)-RELATED"/>
    <property type="match status" value="1"/>
</dbReference>
<dbReference type="SUPFAM" id="SSF51182">
    <property type="entry name" value="RmlC-like cupins"/>
    <property type="match status" value="1"/>
</dbReference>
<accession>A0A379WH91</accession>
<reference evidence="2 3" key="1">
    <citation type="submission" date="2018-06" db="EMBL/GenBank/DDBJ databases">
        <authorList>
            <consortium name="Pathogen Informatics"/>
            <person name="Doyle S."/>
        </authorList>
    </citation>
    <scope>NUCLEOTIDE SEQUENCE [LARGE SCALE GENOMIC DNA]</scope>
    <source>
        <strain evidence="2 3">NCTC8258</strain>
    </source>
</reference>
<dbReference type="AlphaFoldDB" id="A0A379WH91"/>
<dbReference type="InterPro" id="IPR014710">
    <property type="entry name" value="RmlC-like_jellyroll"/>
</dbReference>
<dbReference type="Pfam" id="PF07883">
    <property type="entry name" value="Cupin_2"/>
    <property type="match status" value="1"/>
</dbReference>
<evidence type="ECO:0000259" key="1">
    <source>
        <dbReference type="Pfam" id="PF07883"/>
    </source>
</evidence>
<evidence type="ECO:0000313" key="3">
    <source>
        <dbReference type="Proteomes" id="UP000255509"/>
    </source>
</evidence>